<proteinExistence type="inferred from homology"/>
<dbReference type="Proteomes" id="UP000494161">
    <property type="component" value="Unassembled WGS sequence"/>
</dbReference>
<dbReference type="RefSeq" id="WP_049073784.1">
    <property type="nucleotide sequence ID" value="NZ_CADILJ010000073.1"/>
</dbReference>
<evidence type="ECO:0000256" key="3">
    <source>
        <dbReference type="ARBA" id="ARBA00022679"/>
    </source>
</evidence>
<keyword evidence="3" id="KW-0808">Transferase</keyword>
<dbReference type="InterPro" id="IPR029044">
    <property type="entry name" value="Nucleotide-diphossugar_trans"/>
</dbReference>
<evidence type="ECO:0000256" key="1">
    <source>
        <dbReference type="ARBA" id="ARBA00006739"/>
    </source>
</evidence>
<dbReference type="SUPFAM" id="SSF53448">
    <property type="entry name" value="Nucleotide-diphospho-sugar transferases"/>
    <property type="match status" value="1"/>
</dbReference>
<protein>
    <recommendedName>
        <fullName evidence="4">Glycosyltransferase 2-like domain-containing protein</fullName>
    </recommendedName>
</protein>
<feature type="domain" description="Glycosyltransferase 2-like" evidence="4">
    <location>
        <begin position="9"/>
        <end position="130"/>
    </location>
</feature>
<dbReference type="Gene3D" id="3.90.550.10">
    <property type="entry name" value="Spore Coat Polysaccharide Biosynthesis Protein SpsA, Chain A"/>
    <property type="match status" value="1"/>
</dbReference>
<keyword evidence="2" id="KW-0328">Glycosyltransferase</keyword>
<dbReference type="Pfam" id="PF00535">
    <property type="entry name" value="Glycos_transf_2"/>
    <property type="match status" value="1"/>
</dbReference>
<evidence type="ECO:0000256" key="2">
    <source>
        <dbReference type="ARBA" id="ARBA00022676"/>
    </source>
</evidence>
<dbReference type="InterPro" id="IPR001173">
    <property type="entry name" value="Glyco_trans_2-like"/>
</dbReference>
<dbReference type="GeneID" id="55560954"/>
<reference evidence="5 6" key="1">
    <citation type="submission" date="2020-04" db="EMBL/GenBank/DDBJ databases">
        <authorList>
            <person name="De Canck E."/>
        </authorList>
    </citation>
    <scope>NUCLEOTIDE SEQUENCE [LARGE SCALE GENOMIC DNA]</scope>
    <source>
        <strain evidence="5 6">LMG 7053</strain>
    </source>
</reference>
<organism evidence="5 6">
    <name type="scientific">Achromobacter ruhlandii</name>
    <dbReference type="NCBI Taxonomy" id="72557"/>
    <lineage>
        <taxon>Bacteria</taxon>
        <taxon>Pseudomonadati</taxon>
        <taxon>Pseudomonadota</taxon>
        <taxon>Betaproteobacteria</taxon>
        <taxon>Burkholderiales</taxon>
        <taxon>Alcaligenaceae</taxon>
        <taxon>Achromobacter</taxon>
    </lineage>
</organism>
<evidence type="ECO:0000313" key="5">
    <source>
        <dbReference type="EMBL" id="CAB3956607.1"/>
    </source>
</evidence>
<sequence>MATADSRISIVVLTRNRRDEVCRTLRNLLALPLRAAIIVVDNGSEDDSAATIMRDFPQVTLLRAGANLGAAGRNLGVARVTTPYVAFCDDDTWWAPDALARAADILDLNPAIAVLNARVLVGPEGRTDPACAAMARSPLPGVAGVGPGLVGFMAGACVLRTAAFRRAGGYWPLFFIGGEEALLALDIRAAGGRIVYAAHVCTHHWPSSRRNAPLRRRLLARNALWTAWLRLPARLAWRRSRAVLQSLPGWRERGRACLDAAAQWRLIQRHRRVVPPALCAELRQVWRADAGP</sequence>
<evidence type="ECO:0000313" key="6">
    <source>
        <dbReference type="Proteomes" id="UP000494161"/>
    </source>
</evidence>
<name>A0ABM8M1L8_9BURK</name>
<keyword evidence="6" id="KW-1185">Reference proteome</keyword>
<accession>A0ABM8M1L8</accession>
<evidence type="ECO:0000259" key="4">
    <source>
        <dbReference type="Pfam" id="PF00535"/>
    </source>
</evidence>
<comment type="caution">
    <text evidence="5">The sequence shown here is derived from an EMBL/GenBank/DDBJ whole genome shotgun (WGS) entry which is preliminary data.</text>
</comment>
<dbReference type="PANTHER" id="PTHR43179">
    <property type="entry name" value="RHAMNOSYLTRANSFERASE WBBL"/>
    <property type="match status" value="1"/>
</dbReference>
<dbReference type="EMBL" id="CADILJ010000073">
    <property type="protein sequence ID" value="CAB3956607.1"/>
    <property type="molecule type" value="Genomic_DNA"/>
</dbReference>
<dbReference type="PANTHER" id="PTHR43179:SF12">
    <property type="entry name" value="GALACTOFURANOSYLTRANSFERASE GLFT2"/>
    <property type="match status" value="1"/>
</dbReference>
<gene>
    <name evidence="5" type="ORF">LMG7053_05060</name>
</gene>
<comment type="similarity">
    <text evidence="1">Belongs to the glycosyltransferase 2 family.</text>
</comment>